<dbReference type="Proteomes" id="UP000003477">
    <property type="component" value="Unassembled WGS sequence"/>
</dbReference>
<organism evidence="1 2">
    <name type="scientific">Crocosphaera watsonii WH 0003</name>
    <dbReference type="NCBI Taxonomy" id="423471"/>
    <lineage>
        <taxon>Bacteria</taxon>
        <taxon>Bacillati</taxon>
        <taxon>Cyanobacteriota</taxon>
        <taxon>Cyanophyceae</taxon>
        <taxon>Oscillatoriophycideae</taxon>
        <taxon>Chroococcales</taxon>
        <taxon>Aphanothecaceae</taxon>
        <taxon>Crocosphaera</taxon>
    </lineage>
</organism>
<accession>G5J460</accession>
<dbReference type="EMBL" id="AESD01000344">
    <property type="protein sequence ID" value="EHJ13018.1"/>
    <property type="molecule type" value="Genomic_DNA"/>
</dbReference>
<evidence type="ECO:0000313" key="1">
    <source>
        <dbReference type="EMBL" id="EHJ13018.1"/>
    </source>
</evidence>
<gene>
    <name evidence="1" type="ORF">CWATWH0003_2283</name>
</gene>
<protein>
    <submittedName>
        <fullName evidence="1">Uncharacterized protein</fullName>
    </submittedName>
</protein>
<dbReference type="PATRIC" id="fig|423471.3.peg.2143"/>
<dbReference type="AlphaFoldDB" id="G5J460"/>
<evidence type="ECO:0000313" key="2">
    <source>
        <dbReference type="Proteomes" id="UP000003477"/>
    </source>
</evidence>
<sequence length="46" mass="5283">MTILSDQDIKNELGINIYIYPYKADNLKGASYKLTASELAWDLIYL</sequence>
<proteinExistence type="predicted"/>
<name>G5J460_CROWT</name>
<reference evidence="1 2" key="1">
    <citation type="journal article" date="2011" name="Front. Microbiol.">
        <title>Two Strains of Crocosphaera watsonii with Highly Conserved Genomes are Distinguished by Strain-Specific Features.</title>
        <authorList>
            <person name="Bench S.R."/>
            <person name="Ilikchyan I.N."/>
            <person name="Tripp H.J."/>
            <person name="Zehr J.P."/>
        </authorList>
    </citation>
    <scope>NUCLEOTIDE SEQUENCE [LARGE SCALE GENOMIC DNA]</scope>
    <source>
        <strain evidence="1 2">WH 0003</strain>
    </source>
</reference>
<comment type="caution">
    <text evidence="1">The sequence shown here is derived from an EMBL/GenBank/DDBJ whole genome shotgun (WGS) entry which is preliminary data.</text>
</comment>